<evidence type="ECO:0000256" key="8">
    <source>
        <dbReference type="ARBA" id="ARBA00023014"/>
    </source>
</evidence>
<evidence type="ECO:0000256" key="2">
    <source>
        <dbReference type="ARBA" id="ARBA00010312"/>
    </source>
</evidence>
<dbReference type="SMART" id="SM00926">
    <property type="entry name" value="Molybdop_Fe4S4"/>
    <property type="match status" value="1"/>
</dbReference>
<dbReference type="STRING" id="1838280.A6M21_07340"/>
<dbReference type="PROSITE" id="PS51669">
    <property type="entry name" value="4FE4S_MOW_BIS_MGD"/>
    <property type="match status" value="1"/>
</dbReference>
<dbReference type="InterPro" id="IPR006655">
    <property type="entry name" value="Mopterin_OxRdtase_prok_CS"/>
</dbReference>
<organism evidence="10 11">
    <name type="scientific">Desulfotomaculum copahuensis</name>
    <dbReference type="NCBI Taxonomy" id="1838280"/>
    <lineage>
        <taxon>Bacteria</taxon>
        <taxon>Bacillati</taxon>
        <taxon>Bacillota</taxon>
        <taxon>Clostridia</taxon>
        <taxon>Eubacteriales</taxon>
        <taxon>Desulfotomaculaceae</taxon>
        <taxon>Desulfotomaculum</taxon>
    </lineage>
</organism>
<dbReference type="AlphaFoldDB" id="A0A1B7LG69"/>
<dbReference type="PANTHER" id="PTHR43742:SF6">
    <property type="entry name" value="OXIDOREDUCTASE YYAE-RELATED"/>
    <property type="match status" value="1"/>
</dbReference>
<keyword evidence="4" id="KW-0479">Metal-binding</keyword>
<comment type="similarity">
    <text evidence="2">Belongs to the prokaryotic molybdopterin-containing oxidoreductase family.</text>
</comment>
<proteinExistence type="inferred from homology"/>
<dbReference type="InterPro" id="IPR019546">
    <property type="entry name" value="TAT_signal_bac_arc"/>
</dbReference>
<keyword evidence="7" id="KW-0408">Iron</keyword>
<evidence type="ECO:0000313" key="10">
    <source>
        <dbReference type="EMBL" id="OAT84829.1"/>
    </source>
</evidence>
<dbReference type="PROSITE" id="PS51318">
    <property type="entry name" value="TAT"/>
    <property type="match status" value="1"/>
</dbReference>
<dbReference type="InterPro" id="IPR006311">
    <property type="entry name" value="TAT_signal"/>
</dbReference>
<evidence type="ECO:0000313" key="11">
    <source>
        <dbReference type="Proteomes" id="UP000078532"/>
    </source>
</evidence>
<dbReference type="InterPro" id="IPR009010">
    <property type="entry name" value="Asp_de-COase-like_dom_sf"/>
</dbReference>
<keyword evidence="3" id="KW-0500">Molybdenum</keyword>
<dbReference type="PROSITE" id="PS00932">
    <property type="entry name" value="MOLYBDOPTERIN_PROK_3"/>
    <property type="match status" value="1"/>
</dbReference>
<dbReference type="Pfam" id="PF10518">
    <property type="entry name" value="TAT_signal"/>
    <property type="match status" value="1"/>
</dbReference>
<reference evidence="10 11" key="1">
    <citation type="submission" date="2016-04" db="EMBL/GenBank/DDBJ databases">
        <authorList>
            <person name="Evans L.H."/>
            <person name="Alamgir A."/>
            <person name="Owens N."/>
            <person name="Weber N.D."/>
            <person name="Virtaneva K."/>
            <person name="Barbian K."/>
            <person name="Babar A."/>
            <person name="Rosenke K."/>
        </authorList>
    </citation>
    <scope>NUCLEOTIDE SEQUENCE [LARGE SCALE GENOMIC DNA]</scope>
    <source>
        <strain evidence="10 11">LMa1</strain>
    </source>
</reference>
<evidence type="ECO:0000256" key="7">
    <source>
        <dbReference type="ARBA" id="ARBA00023004"/>
    </source>
</evidence>
<dbReference type="RefSeq" id="WP_066667241.1">
    <property type="nucleotide sequence ID" value="NZ_LYVF01000092.1"/>
</dbReference>
<dbReference type="NCBIfam" id="TIGR01409">
    <property type="entry name" value="TAT_signal_seq"/>
    <property type="match status" value="1"/>
</dbReference>
<protein>
    <submittedName>
        <fullName evidence="10">DMSO reductase</fullName>
    </submittedName>
</protein>
<gene>
    <name evidence="10" type="ORF">A6M21_07340</name>
</gene>
<evidence type="ECO:0000256" key="5">
    <source>
        <dbReference type="ARBA" id="ARBA00022729"/>
    </source>
</evidence>
<dbReference type="CDD" id="cd02766">
    <property type="entry name" value="MopB_3"/>
    <property type="match status" value="1"/>
</dbReference>
<dbReference type="Gene3D" id="3.30.2070.10">
    <property type="entry name" value="Formate dehydrogenase/DMSO reductase"/>
    <property type="match status" value="1"/>
</dbReference>
<dbReference type="SUPFAM" id="SSF53706">
    <property type="entry name" value="Formate dehydrogenase/DMSO reductase, domains 1-3"/>
    <property type="match status" value="1"/>
</dbReference>
<dbReference type="InterPro" id="IPR050612">
    <property type="entry name" value="Prok_Mopterin_Oxidored"/>
</dbReference>
<evidence type="ECO:0000256" key="4">
    <source>
        <dbReference type="ARBA" id="ARBA00022723"/>
    </source>
</evidence>
<keyword evidence="5" id="KW-0732">Signal</keyword>
<dbReference type="InterPro" id="IPR006963">
    <property type="entry name" value="Mopterin_OxRdtase_4Fe-4S_dom"/>
</dbReference>
<dbReference type="Gene3D" id="3.40.50.740">
    <property type="match status" value="1"/>
</dbReference>
<dbReference type="OrthoDB" id="219031at2"/>
<evidence type="ECO:0000256" key="3">
    <source>
        <dbReference type="ARBA" id="ARBA00022505"/>
    </source>
</evidence>
<accession>A0A1B7LG69</accession>
<dbReference type="GO" id="GO:0046872">
    <property type="term" value="F:metal ion binding"/>
    <property type="evidence" value="ECO:0007669"/>
    <property type="project" value="UniProtKB-KW"/>
</dbReference>
<dbReference type="Proteomes" id="UP000078532">
    <property type="component" value="Unassembled WGS sequence"/>
</dbReference>
<sequence>MDKKSVAGSGAIWEKLITRRTFLKGTAVAGAAAAVEGLLNFDFLWHLTPAARAGSNNNDNKYQVFLNVCPRNCYDTCSILSYVQDGVLKKVTGNPEQTFTRGHLCAKGYTYTRRVYSPDRIKYPMRQTGGRGSGKWQRINWDEAMDVIARKILELKKRYGSTLPICLDKYSGNFEIMHYGIEGMMSSIGYTTRALGTPCWPAGIDAQTFDMGTLYSSDPEAMVNARYLILWGVNPAWTSIHSMHFVYEARKRGAKLVVIDPVISQTASKADLYVQINPSTDGALALGMARYILDHNLYDRDYLQNHVIGWEQFAAYLRDRVTTGWASYKTGVPQEVIETLAREYATAKPALIWIGYGMQRHTNGGQNVRAIDALAAITGNIGKTGGGANYGQLETWGFNYHAMGFKAPAGSKGVSKPDGTVSDRFIDINNFGHDVLAAKDPPVKMLWIACRNPLSQDPEAGVVEKAFRSMELVVTVDQFMNRSAQLSDIVLPATTQFEDWGVNASYWHYWVGINQQAIKPLFEAKSDVQIAMALSRRLNQLAPGSCTYPVDGDMQDWLGKEFNAKTYQMLGIQDWRELLKGPRKARLPAASWSDGKFRTPSGKYELYSQEAQKFGHNPLPVYLDEEKAPEKYPYRLLTPHWKLGLHSQFQNLDWMMSTNPEPWLEIHPDLAAAKGIRDGDMVKVFNDLGWLIIKARVTATVPPGIMAAYEAWYRDVDYNVNYTVKATPADMGTKATGNPGIAFHDNFIDITRA</sequence>
<dbReference type="EMBL" id="LYVF01000092">
    <property type="protein sequence ID" value="OAT84829.1"/>
    <property type="molecule type" value="Genomic_DNA"/>
</dbReference>
<keyword evidence="8" id="KW-0411">Iron-sulfur</keyword>
<evidence type="ECO:0000259" key="9">
    <source>
        <dbReference type="PROSITE" id="PS51669"/>
    </source>
</evidence>
<dbReference type="Pfam" id="PF00384">
    <property type="entry name" value="Molybdopterin"/>
    <property type="match status" value="1"/>
</dbReference>
<dbReference type="GO" id="GO:0043546">
    <property type="term" value="F:molybdopterin cofactor binding"/>
    <property type="evidence" value="ECO:0007669"/>
    <property type="project" value="InterPro"/>
</dbReference>
<keyword evidence="11" id="KW-1185">Reference proteome</keyword>
<dbReference type="PANTHER" id="PTHR43742">
    <property type="entry name" value="TRIMETHYLAMINE-N-OXIDE REDUCTASE"/>
    <property type="match status" value="1"/>
</dbReference>
<comment type="cofactor">
    <cofactor evidence="1">
        <name>Mo-bis(molybdopterin guanine dinucleotide)</name>
        <dbReference type="ChEBI" id="CHEBI:60539"/>
    </cofactor>
</comment>
<dbReference type="InterPro" id="IPR006656">
    <property type="entry name" value="Mopterin_OxRdtase"/>
</dbReference>
<evidence type="ECO:0000256" key="1">
    <source>
        <dbReference type="ARBA" id="ARBA00001942"/>
    </source>
</evidence>
<dbReference type="Pfam" id="PF04879">
    <property type="entry name" value="Molybdop_Fe4S4"/>
    <property type="match status" value="1"/>
</dbReference>
<dbReference type="InterPro" id="IPR006657">
    <property type="entry name" value="MoPterin_dinucl-bd_dom"/>
</dbReference>
<dbReference type="Gene3D" id="3.40.228.10">
    <property type="entry name" value="Dimethylsulfoxide Reductase, domain 2"/>
    <property type="match status" value="1"/>
</dbReference>
<dbReference type="GO" id="GO:0016491">
    <property type="term" value="F:oxidoreductase activity"/>
    <property type="evidence" value="ECO:0007669"/>
    <property type="project" value="UniProtKB-KW"/>
</dbReference>
<dbReference type="SUPFAM" id="SSF50692">
    <property type="entry name" value="ADC-like"/>
    <property type="match status" value="1"/>
</dbReference>
<dbReference type="Pfam" id="PF01568">
    <property type="entry name" value="Molydop_binding"/>
    <property type="match status" value="1"/>
</dbReference>
<feature type="domain" description="4Fe-4S Mo/W bis-MGD-type" evidence="9">
    <location>
        <begin position="62"/>
        <end position="119"/>
    </location>
</feature>
<comment type="caution">
    <text evidence="10">The sequence shown here is derived from an EMBL/GenBank/DDBJ whole genome shotgun (WGS) entry which is preliminary data.</text>
</comment>
<dbReference type="Gene3D" id="2.20.25.90">
    <property type="entry name" value="ADC-like domains"/>
    <property type="match status" value="1"/>
</dbReference>
<name>A0A1B7LG69_9FIRM</name>
<keyword evidence="6" id="KW-0560">Oxidoreductase</keyword>
<dbReference type="GO" id="GO:0051536">
    <property type="term" value="F:iron-sulfur cluster binding"/>
    <property type="evidence" value="ECO:0007669"/>
    <property type="project" value="UniProtKB-KW"/>
</dbReference>
<evidence type="ECO:0000256" key="6">
    <source>
        <dbReference type="ARBA" id="ARBA00023002"/>
    </source>
</evidence>
<dbReference type="Gene3D" id="2.40.40.20">
    <property type="match status" value="1"/>
</dbReference>